<dbReference type="InterPro" id="IPR000089">
    <property type="entry name" value="Biotin_lipoyl"/>
</dbReference>
<gene>
    <name evidence="4" type="ORF">ACFPUY_43405</name>
</gene>
<dbReference type="CDD" id="cd06850">
    <property type="entry name" value="biotinyl_domain"/>
    <property type="match status" value="1"/>
</dbReference>
<dbReference type="RefSeq" id="WP_219551472.1">
    <property type="nucleotide sequence ID" value="NZ_JAHKRN010000075.1"/>
</dbReference>
<reference evidence="5" key="1">
    <citation type="journal article" date="2019" name="Int. J. Syst. Evol. Microbiol.">
        <title>The Global Catalogue of Microorganisms (GCM) 10K type strain sequencing project: providing services to taxonomists for standard genome sequencing and annotation.</title>
        <authorList>
            <consortium name="The Broad Institute Genomics Platform"/>
            <consortium name="The Broad Institute Genome Sequencing Center for Infectious Disease"/>
            <person name="Wu L."/>
            <person name="Ma J."/>
        </authorList>
    </citation>
    <scope>NUCLEOTIDE SEQUENCE [LARGE SCALE GENOMIC DNA]</scope>
    <source>
        <strain evidence="5">CGMCC 4.7106</strain>
    </source>
</reference>
<evidence type="ECO:0000256" key="2">
    <source>
        <dbReference type="SAM" id="MobiDB-lite"/>
    </source>
</evidence>
<comment type="caution">
    <text evidence="4">The sequence shown here is derived from an EMBL/GenBank/DDBJ whole genome shotgun (WGS) entry which is preliminary data.</text>
</comment>
<evidence type="ECO:0000313" key="5">
    <source>
        <dbReference type="Proteomes" id="UP001596096"/>
    </source>
</evidence>
<dbReference type="Pfam" id="PF00364">
    <property type="entry name" value="Biotin_lipoyl"/>
    <property type="match status" value="1"/>
</dbReference>
<feature type="compositionally biased region" description="Low complexity" evidence="2">
    <location>
        <begin position="40"/>
        <end position="58"/>
    </location>
</feature>
<proteinExistence type="predicted"/>
<evidence type="ECO:0000256" key="1">
    <source>
        <dbReference type="ARBA" id="ARBA00023267"/>
    </source>
</evidence>
<dbReference type="PANTHER" id="PTHR45266:SF3">
    <property type="entry name" value="OXALOACETATE DECARBOXYLASE ALPHA CHAIN"/>
    <property type="match status" value="1"/>
</dbReference>
<protein>
    <submittedName>
        <fullName evidence="4">Acetyl-CoA carboxylase biotin carboxyl carrier protein</fullName>
    </submittedName>
</protein>
<evidence type="ECO:0000313" key="4">
    <source>
        <dbReference type="EMBL" id="MFC5821970.1"/>
    </source>
</evidence>
<sequence length="172" mass="17996">MQFDPEDLALVLESLDGVDYQHFQLEMGDLRIVLTRGPETPASPAPSASGPAPDTAGSRPESKPAADIQPGTPHPTAAASTTAERPGAPGPDDKTITAPILGTFYRSPKPGDPPYVSVGDPVETDTVICIVEVMKLMTPVTAGHRGVVTEVLATDGELVEFEQPLFRIGPAS</sequence>
<dbReference type="PROSITE" id="PS00188">
    <property type="entry name" value="BIOTIN"/>
    <property type="match status" value="1"/>
</dbReference>
<feature type="domain" description="Lipoyl-binding" evidence="3">
    <location>
        <begin position="93"/>
        <end position="169"/>
    </location>
</feature>
<keyword evidence="1" id="KW-0092">Biotin</keyword>
<feature type="compositionally biased region" description="Low complexity" evidence="2">
    <location>
        <begin position="70"/>
        <end position="83"/>
    </location>
</feature>
<keyword evidence="5" id="KW-1185">Reference proteome</keyword>
<evidence type="ECO:0000259" key="3">
    <source>
        <dbReference type="PROSITE" id="PS50968"/>
    </source>
</evidence>
<dbReference type="EMBL" id="JBHSNW010000044">
    <property type="protein sequence ID" value="MFC5821970.1"/>
    <property type="molecule type" value="Genomic_DNA"/>
</dbReference>
<dbReference type="InterPro" id="IPR001882">
    <property type="entry name" value="Biotin_BS"/>
</dbReference>
<accession>A0ABW1CAK3</accession>
<name>A0ABW1CAK3_9ACTN</name>
<dbReference type="Proteomes" id="UP001596096">
    <property type="component" value="Unassembled WGS sequence"/>
</dbReference>
<organism evidence="4 5">
    <name type="scientific">Nonomuraea harbinensis</name>
    <dbReference type="NCBI Taxonomy" id="1286938"/>
    <lineage>
        <taxon>Bacteria</taxon>
        <taxon>Bacillati</taxon>
        <taxon>Actinomycetota</taxon>
        <taxon>Actinomycetes</taxon>
        <taxon>Streptosporangiales</taxon>
        <taxon>Streptosporangiaceae</taxon>
        <taxon>Nonomuraea</taxon>
    </lineage>
</organism>
<dbReference type="InterPro" id="IPR050709">
    <property type="entry name" value="Biotin_Carboxyl_Carrier/Decarb"/>
</dbReference>
<dbReference type="PROSITE" id="PS50968">
    <property type="entry name" value="BIOTINYL_LIPOYL"/>
    <property type="match status" value="1"/>
</dbReference>
<dbReference type="PANTHER" id="PTHR45266">
    <property type="entry name" value="OXALOACETATE DECARBOXYLASE ALPHA CHAIN"/>
    <property type="match status" value="1"/>
</dbReference>
<feature type="region of interest" description="Disordered" evidence="2">
    <location>
        <begin position="35"/>
        <end position="118"/>
    </location>
</feature>